<reference evidence="4" key="1">
    <citation type="submission" date="2016-12" db="EMBL/GenBank/DDBJ databases">
        <authorList>
            <person name="Meng X."/>
        </authorList>
    </citation>
    <scope>NUCLEOTIDE SEQUENCE [LARGE SCALE GENOMIC DNA]</scope>
    <source>
        <strain evidence="4">DSM 20732</strain>
    </source>
</reference>
<feature type="domain" description="DM13" evidence="2">
    <location>
        <begin position="91"/>
        <end position="199"/>
    </location>
</feature>
<sequence>MIIGAIGSVALIVALVLFQPWLLFIDKRVDDALPTVATRPSAAVSPSAPGAATASSSPVPTDAATPAPSTPAPQDSEPAPSEEVAREVAAGTFISHEHDTSGRASIVRLPDGSHQLVFENLSTSLGPDVRVWLSAGPVVEGRDGWFTAADHPHLDVAPLKGNLGNQVYDLPADFDPAQWPTVDLWCEDFSVSFGAAALEPVA</sequence>
<keyword evidence="4" id="KW-1185">Reference proteome</keyword>
<evidence type="ECO:0000256" key="1">
    <source>
        <dbReference type="SAM" id="MobiDB-lite"/>
    </source>
</evidence>
<dbReference type="InterPro" id="IPR019545">
    <property type="entry name" value="DM13_domain"/>
</dbReference>
<protein>
    <submittedName>
        <fullName evidence="3">Electron transporter</fullName>
    </submittedName>
</protein>
<name>A0A1Q5PTR2_9ACTO</name>
<dbReference type="InParanoid" id="A0A1Q5PTR2"/>
<feature type="compositionally biased region" description="Low complexity" evidence="1">
    <location>
        <begin position="39"/>
        <end position="67"/>
    </location>
</feature>
<dbReference type="Proteomes" id="UP000185612">
    <property type="component" value="Unassembled WGS sequence"/>
</dbReference>
<dbReference type="OrthoDB" id="4751481at2"/>
<evidence type="ECO:0000313" key="3">
    <source>
        <dbReference type="EMBL" id="OKL50977.1"/>
    </source>
</evidence>
<organism evidence="3 4">
    <name type="scientific">Buchananella hordeovulneris</name>
    <dbReference type="NCBI Taxonomy" id="52770"/>
    <lineage>
        <taxon>Bacteria</taxon>
        <taxon>Bacillati</taxon>
        <taxon>Actinomycetota</taxon>
        <taxon>Actinomycetes</taxon>
        <taxon>Actinomycetales</taxon>
        <taxon>Actinomycetaceae</taxon>
        <taxon>Buchananella</taxon>
    </lineage>
</organism>
<evidence type="ECO:0000313" key="4">
    <source>
        <dbReference type="Proteomes" id="UP000185612"/>
    </source>
</evidence>
<comment type="caution">
    <text evidence="3">The sequence shown here is derived from an EMBL/GenBank/DDBJ whole genome shotgun (WGS) entry which is preliminary data.</text>
</comment>
<dbReference type="PROSITE" id="PS51549">
    <property type="entry name" value="DM13"/>
    <property type="match status" value="1"/>
</dbReference>
<dbReference type="Pfam" id="PF10517">
    <property type="entry name" value="DM13"/>
    <property type="match status" value="1"/>
</dbReference>
<feature type="region of interest" description="Disordered" evidence="1">
    <location>
        <begin position="39"/>
        <end position="85"/>
    </location>
</feature>
<dbReference type="EMBL" id="MQVS01000012">
    <property type="protein sequence ID" value="OKL50977.1"/>
    <property type="molecule type" value="Genomic_DNA"/>
</dbReference>
<accession>A0A1Q5PTR2</accession>
<dbReference type="STRING" id="52770.BSZ40_09980"/>
<dbReference type="AlphaFoldDB" id="A0A1Q5PTR2"/>
<gene>
    <name evidence="3" type="ORF">BSZ40_09980</name>
</gene>
<proteinExistence type="predicted"/>
<evidence type="ECO:0000259" key="2">
    <source>
        <dbReference type="PROSITE" id="PS51549"/>
    </source>
</evidence>